<keyword evidence="5" id="KW-0998">Cell outer membrane</keyword>
<protein>
    <submittedName>
        <fullName evidence="8">Putative outer membrane protein, probably involved in nutrient binding</fullName>
    </submittedName>
</protein>
<evidence type="ECO:0000256" key="5">
    <source>
        <dbReference type="ARBA" id="ARBA00023237"/>
    </source>
</evidence>
<comment type="subcellular location">
    <subcellularLocation>
        <location evidence="1">Cell outer membrane</location>
    </subcellularLocation>
</comment>
<dbReference type="InterPro" id="IPR033985">
    <property type="entry name" value="SusD-like_N"/>
</dbReference>
<comment type="similarity">
    <text evidence="2">Belongs to the SusD family.</text>
</comment>
<evidence type="ECO:0000313" key="8">
    <source>
        <dbReference type="EMBL" id="EAQ49057.1"/>
    </source>
</evidence>
<dbReference type="STRING" id="398720.MED217_06626"/>
<keyword evidence="4" id="KW-0472">Membrane</keyword>
<evidence type="ECO:0000259" key="6">
    <source>
        <dbReference type="Pfam" id="PF07980"/>
    </source>
</evidence>
<feature type="domain" description="RagB/SusD" evidence="6">
    <location>
        <begin position="323"/>
        <end position="483"/>
    </location>
</feature>
<sequence>MISCEEDFLQLPPEDSLSKEIFFNTQSDFEQAINATYAPLRALHEVPNGVNFQGAWGLGELTSDNTYYKYNSNYRAVQDGESLADFYVNDGNATIQNNYVTNYLIISRANQILALIDDVEFDAAAVKDNVKGQALFLRALSYFELVQFYGAIPLHLVPVTGREDAALPLSAPGEVYTQILADVNDAINLLPVKSNQEAGRATRGSAQMLLANVYMVQENWDDAETLLKIIDASNEYDLLGSYAAVFDLSNQNSIESIFEVQYLEGTDGFASSFQYEWLPMPLTGEQVASITGVTNSQAANTQGFNIPTPDLLGSYEDGDTRKSASIDSILLEGTYFPYIDKFWEPHSTPQLTGVNWPVYRFSEALLFLAEAINEQGRPGEAEPYINRVRARAGLDPVSGLNQNQMREAIMNERRVELAFENKRWLDLVRTGTAQEVMTAFGQRVKANPQDYYFPEGFAPPAAAFNSIYTTFPLPASEALLNPNF</sequence>
<dbReference type="SUPFAM" id="SSF48452">
    <property type="entry name" value="TPR-like"/>
    <property type="match status" value="1"/>
</dbReference>
<evidence type="ECO:0000313" key="9">
    <source>
        <dbReference type="Proteomes" id="UP000001601"/>
    </source>
</evidence>
<dbReference type="EMBL" id="AANC01000005">
    <property type="protein sequence ID" value="EAQ49057.1"/>
    <property type="molecule type" value="Genomic_DNA"/>
</dbReference>
<dbReference type="GO" id="GO:0009279">
    <property type="term" value="C:cell outer membrane"/>
    <property type="evidence" value="ECO:0007669"/>
    <property type="project" value="UniProtKB-SubCell"/>
</dbReference>
<accession>A3XN15</accession>
<evidence type="ECO:0000256" key="3">
    <source>
        <dbReference type="ARBA" id="ARBA00022729"/>
    </source>
</evidence>
<dbReference type="Pfam" id="PF07980">
    <property type="entry name" value="SusD_RagB"/>
    <property type="match status" value="1"/>
</dbReference>
<dbReference type="CDD" id="cd08977">
    <property type="entry name" value="SusD"/>
    <property type="match status" value="1"/>
</dbReference>
<reference evidence="8 9" key="1">
    <citation type="journal article" date="2007" name="Nature">
        <title>Light stimulates growth of proteorhodopsin-containing marine Flavobacteria.</title>
        <authorList>
            <person name="Gomez-Consarnau L."/>
            <person name="Gonzalez J.M."/>
            <person name="Coll-Llado M."/>
            <person name="Gourdon P."/>
            <person name="Pascher T."/>
            <person name="Neutze R."/>
            <person name="Pedros-Alio C."/>
            <person name="Pinhassi J."/>
        </authorList>
    </citation>
    <scope>NUCLEOTIDE SEQUENCE [LARGE SCALE GENOMIC DNA]</scope>
    <source>
        <strain evidence="8 9">MED217</strain>
    </source>
</reference>
<evidence type="ECO:0000256" key="2">
    <source>
        <dbReference type="ARBA" id="ARBA00006275"/>
    </source>
</evidence>
<dbReference type="InterPro" id="IPR011990">
    <property type="entry name" value="TPR-like_helical_dom_sf"/>
</dbReference>
<name>A3XN15_LEEBM</name>
<dbReference type="Gene3D" id="1.25.40.390">
    <property type="match status" value="1"/>
</dbReference>
<feature type="domain" description="SusD-like N-terminal" evidence="7">
    <location>
        <begin position="24"/>
        <end position="215"/>
    </location>
</feature>
<dbReference type="HOGENOM" id="CLU_015553_1_4_10"/>
<dbReference type="InterPro" id="IPR012944">
    <property type="entry name" value="SusD_RagB_dom"/>
</dbReference>
<dbReference type="eggNOG" id="COG0702">
    <property type="taxonomic scope" value="Bacteria"/>
</dbReference>
<gene>
    <name evidence="8" type="ORF">MED217_06626</name>
</gene>
<evidence type="ECO:0000259" key="7">
    <source>
        <dbReference type="Pfam" id="PF14322"/>
    </source>
</evidence>
<proteinExistence type="inferred from homology"/>
<comment type="caution">
    <text evidence="8">The sequence shown here is derived from an EMBL/GenBank/DDBJ whole genome shotgun (WGS) entry which is preliminary data.</text>
</comment>
<dbReference type="Proteomes" id="UP000001601">
    <property type="component" value="Unassembled WGS sequence"/>
</dbReference>
<dbReference type="Pfam" id="PF14322">
    <property type="entry name" value="SusD-like_3"/>
    <property type="match status" value="1"/>
</dbReference>
<keyword evidence="9" id="KW-1185">Reference proteome</keyword>
<evidence type="ECO:0000256" key="1">
    <source>
        <dbReference type="ARBA" id="ARBA00004442"/>
    </source>
</evidence>
<keyword evidence="3" id="KW-0732">Signal</keyword>
<evidence type="ECO:0000256" key="4">
    <source>
        <dbReference type="ARBA" id="ARBA00023136"/>
    </source>
</evidence>
<dbReference type="AlphaFoldDB" id="A3XN15"/>
<organism evidence="8 9">
    <name type="scientific">Leeuwenhoekiella blandensis (strain CECT 7118 / CCUG 51940 / KCTC 22103 / MED217)</name>
    <name type="common">Flavobacterium sp. (strain MED217)</name>
    <dbReference type="NCBI Taxonomy" id="398720"/>
    <lineage>
        <taxon>Bacteria</taxon>
        <taxon>Pseudomonadati</taxon>
        <taxon>Bacteroidota</taxon>
        <taxon>Flavobacteriia</taxon>
        <taxon>Flavobacteriales</taxon>
        <taxon>Flavobacteriaceae</taxon>
        <taxon>Leeuwenhoekiella</taxon>
    </lineage>
</organism>